<evidence type="ECO:0008006" key="4">
    <source>
        <dbReference type="Google" id="ProtNLM"/>
    </source>
</evidence>
<evidence type="ECO:0000256" key="1">
    <source>
        <dbReference type="SAM" id="SignalP"/>
    </source>
</evidence>
<protein>
    <recommendedName>
        <fullName evidence="4">Lipoprotein</fullName>
    </recommendedName>
</protein>
<feature type="chain" id="PRO_5042030068" description="Lipoprotein" evidence="1">
    <location>
        <begin position="22"/>
        <end position="243"/>
    </location>
</feature>
<dbReference type="EMBL" id="JAVDQD010000002">
    <property type="protein sequence ID" value="MDR6238642.1"/>
    <property type="molecule type" value="Genomic_DNA"/>
</dbReference>
<dbReference type="Proteomes" id="UP001185092">
    <property type="component" value="Unassembled WGS sequence"/>
</dbReference>
<evidence type="ECO:0000313" key="3">
    <source>
        <dbReference type="Proteomes" id="UP001185092"/>
    </source>
</evidence>
<gene>
    <name evidence="2" type="ORF">HNQ88_001679</name>
</gene>
<feature type="signal peptide" evidence="1">
    <location>
        <begin position="1"/>
        <end position="21"/>
    </location>
</feature>
<organism evidence="2 3">
    <name type="scientific">Aureibacter tunicatorum</name>
    <dbReference type="NCBI Taxonomy" id="866807"/>
    <lineage>
        <taxon>Bacteria</taxon>
        <taxon>Pseudomonadati</taxon>
        <taxon>Bacteroidota</taxon>
        <taxon>Cytophagia</taxon>
        <taxon>Cytophagales</taxon>
        <taxon>Persicobacteraceae</taxon>
        <taxon>Aureibacter</taxon>
    </lineage>
</organism>
<dbReference type="AlphaFoldDB" id="A0AAE3XLH6"/>
<reference evidence="2" key="1">
    <citation type="submission" date="2023-07" db="EMBL/GenBank/DDBJ databases">
        <title>Genomic Encyclopedia of Type Strains, Phase IV (KMG-IV): sequencing the most valuable type-strain genomes for metagenomic binning, comparative biology and taxonomic classification.</title>
        <authorList>
            <person name="Goeker M."/>
        </authorList>
    </citation>
    <scope>NUCLEOTIDE SEQUENCE</scope>
    <source>
        <strain evidence="2">DSM 26174</strain>
    </source>
</reference>
<dbReference type="RefSeq" id="WP_309938150.1">
    <property type="nucleotide sequence ID" value="NZ_AP025305.1"/>
</dbReference>
<proteinExistence type="predicted"/>
<sequence length="243" mass="27781">MKKLSVLYILMLSLFSCVNNENPHPVSKDIKTIQNNMWEVEVEDPVFGISFNTTMTFPEDCPQAFFYKTKVINEFCDGCRPPVPDLAINCVLFNEGDIFIGDIKTNYQLNKEKNQLKIGEAVLKKTNKFNTKVKNPYQNVKNINWLRILNKSWNAIGSDETLSNIEFKMHFSPSRALAIMQFDSKITKGFTPGVTGFKFDKKGNLIFLSEKTTSFKLAKYLPEKVELEAVNSDEKITLTPIKL</sequence>
<comment type="caution">
    <text evidence="2">The sequence shown here is derived from an EMBL/GenBank/DDBJ whole genome shotgun (WGS) entry which is preliminary data.</text>
</comment>
<evidence type="ECO:0000313" key="2">
    <source>
        <dbReference type="EMBL" id="MDR6238642.1"/>
    </source>
</evidence>
<dbReference type="PROSITE" id="PS51257">
    <property type="entry name" value="PROKAR_LIPOPROTEIN"/>
    <property type="match status" value="1"/>
</dbReference>
<keyword evidence="3" id="KW-1185">Reference proteome</keyword>
<keyword evidence="1" id="KW-0732">Signal</keyword>
<name>A0AAE3XLH6_9BACT</name>
<accession>A0AAE3XLH6</accession>